<evidence type="ECO:0000259" key="2">
    <source>
        <dbReference type="Pfam" id="PF12480"/>
    </source>
</evidence>
<feature type="domain" description="Golgi associated RAB2 interactor protein-like Rab2B-binding" evidence="2">
    <location>
        <begin position="141"/>
        <end position="208"/>
    </location>
</feature>
<dbReference type="Proteomes" id="UP000515126">
    <property type="component" value="Chromosome 6"/>
</dbReference>
<sequence length="345" mass="39195">MMTSVPPRKSWWTSKKTVKVIRSYPTFPSLNAWEKFRGLLPVDGETNPGVGLGVEEGLLCQMVHSPEFNLFPNSVVFESNFVQVRRSRNWKEIYKASNTMALGVTSSVPCLPLPNILLMARVKWHQGQSQTWNRPSRAPSINLKSILPLKFVELQIWDDQERVLRLRTVTEKIYYLKLHPDHPETVFHFWIRLVQILHKGLSITTKDPTILVTHCLVPKSLCSPGGKTELVQKKSKGLQPSESLTRLMAQVESETLSQIFSDLHQQKQYRSSSRSEKMHINKTSSEKATPCEDSIPCTCDLNWRDAFMFGEWERENPSGPQPLSLLSTLAASSRPRLSLTGGNSI</sequence>
<organism evidence="3 4">
    <name type="scientific">Mus caroli</name>
    <name type="common">Ryukyu mouse</name>
    <name type="synonym">Ricefield mouse</name>
    <dbReference type="NCBI Taxonomy" id="10089"/>
    <lineage>
        <taxon>Eukaryota</taxon>
        <taxon>Metazoa</taxon>
        <taxon>Chordata</taxon>
        <taxon>Craniata</taxon>
        <taxon>Vertebrata</taxon>
        <taxon>Euteleostomi</taxon>
        <taxon>Mammalia</taxon>
        <taxon>Eutheria</taxon>
        <taxon>Euarchontoglires</taxon>
        <taxon>Glires</taxon>
        <taxon>Rodentia</taxon>
        <taxon>Myomorpha</taxon>
        <taxon>Muroidea</taxon>
        <taxon>Muridae</taxon>
        <taxon>Murinae</taxon>
        <taxon>Mus</taxon>
        <taxon>Mus</taxon>
    </lineage>
</organism>
<proteinExistence type="inferred from homology"/>
<dbReference type="PANTHER" id="PTHR22574">
    <property type="match status" value="1"/>
</dbReference>
<dbReference type="AlphaFoldDB" id="A0A6P5PX78"/>
<gene>
    <name evidence="4" type="primary">Fam71f1</name>
</gene>
<evidence type="ECO:0000313" key="4">
    <source>
        <dbReference type="RefSeq" id="XP_021020476.1"/>
    </source>
</evidence>
<dbReference type="InterPro" id="IPR022168">
    <property type="entry name" value="GARIL-like_Rab2B-bd"/>
</dbReference>
<dbReference type="CTD" id="84691"/>
<name>A0A6P5PX78_MUSCR</name>
<dbReference type="GO" id="GO:0005634">
    <property type="term" value="C:nucleus"/>
    <property type="evidence" value="ECO:0007669"/>
    <property type="project" value="TreeGrafter"/>
</dbReference>
<comment type="similarity">
    <text evidence="1">Belongs to the GARIN family.</text>
</comment>
<dbReference type="GO" id="GO:0007286">
    <property type="term" value="P:spermatid development"/>
    <property type="evidence" value="ECO:0007669"/>
    <property type="project" value="UniProtKB-ARBA"/>
</dbReference>
<dbReference type="RefSeq" id="XP_021020476.1">
    <property type="nucleotide sequence ID" value="XM_021164817.1"/>
</dbReference>
<evidence type="ECO:0000256" key="1">
    <source>
        <dbReference type="ARBA" id="ARBA00038379"/>
    </source>
</evidence>
<protein>
    <submittedName>
        <fullName evidence="4">Protein FAM71F1 isoform X1</fullName>
    </submittedName>
</protein>
<reference evidence="4" key="1">
    <citation type="submission" date="2025-08" db="UniProtKB">
        <authorList>
            <consortium name="RefSeq"/>
        </authorList>
    </citation>
    <scope>IDENTIFICATION</scope>
</reference>
<keyword evidence="3" id="KW-1185">Reference proteome</keyword>
<dbReference type="PANTHER" id="PTHR22574:SF13">
    <property type="entry name" value="GOLGI-ASSOCIATED RAB2 INTERACTOR PROTEIN 1B"/>
    <property type="match status" value="1"/>
</dbReference>
<accession>A0A6P5PX78</accession>
<dbReference type="KEGG" id="mcal:110296228"/>
<dbReference type="GeneID" id="110296228"/>
<dbReference type="Pfam" id="PF12480">
    <property type="entry name" value="GARIL_Rab2_bd"/>
    <property type="match status" value="1"/>
</dbReference>
<evidence type="ECO:0000313" key="3">
    <source>
        <dbReference type="Proteomes" id="UP000515126"/>
    </source>
</evidence>